<dbReference type="PANTHER" id="PTHR11964">
    <property type="entry name" value="S-ADENOSYLMETHIONINE SYNTHETASE"/>
    <property type="match status" value="1"/>
</dbReference>
<dbReference type="InterPro" id="IPR022630">
    <property type="entry name" value="S-AdoMet_synt_C"/>
</dbReference>
<dbReference type="HAMAP" id="MF_00086">
    <property type="entry name" value="S_AdoMet_synth1"/>
    <property type="match status" value="1"/>
</dbReference>
<feature type="domain" description="S-adenosylmethionine synthetase C-terminal" evidence="15">
    <location>
        <begin position="237"/>
        <end position="375"/>
    </location>
</feature>
<dbReference type="Pfam" id="PF02772">
    <property type="entry name" value="S-AdoMet_synt_M"/>
    <property type="match status" value="1"/>
</dbReference>
<dbReference type="InterPro" id="IPR002133">
    <property type="entry name" value="S-AdoMet_synthetase"/>
</dbReference>
<gene>
    <name evidence="16" type="ORF">LCGC14_1586530</name>
</gene>
<dbReference type="EC" id="2.5.1.6" evidence="5"/>
<feature type="domain" description="S-adenosylmethionine synthetase N-terminal" evidence="13">
    <location>
        <begin position="5"/>
        <end position="103"/>
    </location>
</feature>
<evidence type="ECO:0000256" key="6">
    <source>
        <dbReference type="ARBA" id="ARBA00022563"/>
    </source>
</evidence>
<evidence type="ECO:0000259" key="14">
    <source>
        <dbReference type="Pfam" id="PF02772"/>
    </source>
</evidence>
<keyword evidence="10" id="KW-0067">ATP-binding</keyword>
<dbReference type="PROSITE" id="PS00376">
    <property type="entry name" value="ADOMET_SYNTHASE_1"/>
    <property type="match status" value="1"/>
</dbReference>
<evidence type="ECO:0000256" key="1">
    <source>
        <dbReference type="ARBA" id="ARBA00001946"/>
    </source>
</evidence>
<keyword evidence="6" id="KW-0554">One-carbon metabolism</keyword>
<name>A0A0F9IFJ5_9ZZZZ</name>
<dbReference type="PIRSF" id="PIRSF000497">
    <property type="entry name" value="MAT"/>
    <property type="match status" value="1"/>
</dbReference>
<evidence type="ECO:0000256" key="5">
    <source>
        <dbReference type="ARBA" id="ARBA00012828"/>
    </source>
</evidence>
<proteinExistence type="inferred from homology"/>
<keyword evidence="12" id="KW-0630">Potassium</keyword>
<evidence type="ECO:0000256" key="8">
    <source>
        <dbReference type="ARBA" id="ARBA00022723"/>
    </source>
</evidence>
<dbReference type="InterPro" id="IPR022629">
    <property type="entry name" value="S-AdoMet_synt_central"/>
</dbReference>
<organism evidence="16">
    <name type="scientific">marine sediment metagenome</name>
    <dbReference type="NCBI Taxonomy" id="412755"/>
    <lineage>
        <taxon>unclassified sequences</taxon>
        <taxon>metagenomes</taxon>
        <taxon>ecological metagenomes</taxon>
    </lineage>
</organism>
<evidence type="ECO:0000256" key="4">
    <source>
        <dbReference type="ARBA" id="ARBA00009685"/>
    </source>
</evidence>
<keyword evidence="11" id="KW-0460">Magnesium</keyword>
<dbReference type="InterPro" id="IPR022628">
    <property type="entry name" value="S-AdoMet_synt_N"/>
</dbReference>
<evidence type="ECO:0000256" key="11">
    <source>
        <dbReference type="ARBA" id="ARBA00022842"/>
    </source>
</evidence>
<dbReference type="Pfam" id="PF00438">
    <property type="entry name" value="S-AdoMet_synt_N"/>
    <property type="match status" value="1"/>
</dbReference>
<evidence type="ECO:0000256" key="2">
    <source>
        <dbReference type="ARBA" id="ARBA00001958"/>
    </source>
</evidence>
<dbReference type="AlphaFoldDB" id="A0A0F9IFJ5"/>
<dbReference type="InterPro" id="IPR022636">
    <property type="entry name" value="S-AdoMet_synthetase_sfam"/>
</dbReference>
<keyword evidence="7" id="KW-0808">Transferase</keyword>
<sequence length="389" mass="42568">MNREKFFFTSESVCEGHPDKVADAISDSILDFIIMEDQNCRVACETLVTTGMVIIAGEITTTCYADIPQIVRGTIRDIGYHSSQMGFDWQTCSVITSIDRQSPDIAQGVNKGEGLYKDQGAGDQGLMFGFATNETPELMPMPITYAHKLCRRLATVRKNGSLDFLRPDGKSQVTIEYENGNPKRVDTVVIAAQHKPDIAYEDLKEAIIEEVIKKVIPKEMTDGDTRYLVNSTGKFVIGGPMGDCGLTGRKIIVDTYGGQGSHGGGCFSGKDPSKVDRSGSYMARHIAKNIVAAGLAGKCEIQIAYAIGVAQPVSVMVDLKGTGIVPKQKVEEIVMELFDLRPAAIIEYLDLLRPIYRKTAAYGHFGRSEAEFTWENTNMAEAIREKAGL</sequence>
<accession>A0A0F9IFJ5</accession>
<comment type="cofactor">
    <cofactor evidence="2">
        <name>K(+)</name>
        <dbReference type="ChEBI" id="CHEBI:29103"/>
    </cofactor>
</comment>
<protein>
    <recommendedName>
        <fullName evidence="5">methionine adenosyltransferase</fullName>
        <ecNumber evidence="5">2.5.1.6</ecNumber>
    </recommendedName>
</protein>
<comment type="pathway">
    <text evidence="3">Amino-acid biosynthesis; S-adenosyl-L-methionine biosynthesis; S-adenosyl-L-methionine from L-methionine: step 1/1.</text>
</comment>
<dbReference type="InterPro" id="IPR022631">
    <property type="entry name" value="ADOMET_SYNTHASE_CS"/>
</dbReference>
<dbReference type="EMBL" id="LAZR01012548">
    <property type="protein sequence ID" value="KKM26262.1"/>
    <property type="molecule type" value="Genomic_DNA"/>
</dbReference>
<evidence type="ECO:0000259" key="13">
    <source>
        <dbReference type="Pfam" id="PF00438"/>
    </source>
</evidence>
<feature type="domain" description="S-adenosylmethionine synthetase central" evidence="14">
    <location>
        <begin position="118"/>
        <end position="235"/>
    </location>
</feature>
<dbReference type="UniPathway" id="UPA00315">
    <property type="reaction ID" value="UER00080"/>
</dbReference>
<evidence type="ECO:0000256" key="7">
    <source>
        <dbReference type="ARBA" id="ARBA00022679"/>
    </source>
</evidence>
<comment type="similarity">
    <text evidence="4">Belongs to the AdoMet synthase family.</text>
</comment>
<evidence type="ECO:0000313" key="16">
    <source>
        <dbReference type="EMBL" id="KKM26262.1"/>
    </source>
</evidence>
<dbReference type="Gene3D" id="3.30.300.10">
    <property type="match status" value="3"/>
</dbReference>
<keyword evidence="8" id="KW-0479">Metal-binding</keyword>
<evidence type="ECO:0000256" key="10">
    <source>
        <dbReference type="ARBA" id="ARBA00022840"/>
    </source>
</evidence>
<dbReference type="FunFam" id="3.30.300.10:FF:000003">
    <property type="entry name" value="S-adenosylmethionine synthase"/>
    <property type="match status" value="1"/>
</dbReference>
<evidence type="ECO:0000256" key="3">
    <source>
        <dbReference type="ARBA" id="ARBA00005224"/>
    </source>
</evidence>
<dbReference type="GO" id="GO:0006730">
    <property type="term" value="P:one-carbon metabolic process"/>
    <property type="evidence" value="ECO:0007669"/>
    <property type="project" value="UniProtKB-KW"/>
</dbReference>
<reference evidence="16" key="1">
    <citation type="journal article" date="2015" name="Nature">
        <title>Complex archaea that bridge the gap between prokaryotes and eukaryotes.</title>
        <authorList>
            <person name="Spang A."/>
            <person name="Saw J.H."/>
            <person name="Jorgensen S.L."/>
            <person name="Zaremba-Niedzwiedzka K."/>
            <person name="Martijn J."/>
            <person name="Lind A.E."/>
            <person name="van Eijk R."/>
            <person name="Schleper C."/>
            <person name="Guy L."/>
            <person name="Ettema T.J."/>
        </authorList>
    </citation>
    <scope>NUCLEOTIDE SEQUENCE</scope>
</reference>
<keyword evidence="9" id="KW-0547">Nucleotide-binding</keyword>
<comment type="caution">
    <text evidence="16">The sequence shown here is derived from an EMBL/GenBank/DDBJ whole genome shotgun (WGS) entry which is preliminary data.</text>
</comment>
<dbReference type="GO" id="GO:0046872">
    <property type="term" value="F:metal ion binding"/>
    <property type="evidence" value="ECO:0007669"/>
    <property type="project" value="UniProtKB-KW"/>
</dbReference>
<dbReference type="CDD" id="cd18079">
    <property type="entry name" value="S-AdoMet_synt"/>
    <property type="match status" value="1"/>
</dbReference>
<dbReference type="SUPFAM" id="SSF55973">
    <property type="entry name" value="S-adenosylmethionine synthetase"/>
    <property type="match status" value="3"/>
</dbReference>
<dbReference type="GO" id="GO:0005524">
    <property type="term" value="F:ATP binding"/>
    <property type="evidence" value="ECO:0007669"/>
    <property type="project" value="UniProtKB-KW"/>
</dbReference>
<comment type="cofactor">
    <cofactor evidence="1">
        <name>Mg(2+)</name>
        <dbReference type="ChEBI" id="CHEBI:18420"/>
    </cofactor>
</comment>
<dbReference type="GO" id="GO:0006556">
    <property type="term" value="P:S-adenosylmethionine biosynthetic process"/>
    <property type="evidence" value="ECO:0007669"/>
    <property type="project" value="UniProtKB-UniPathway"/>
</dbReference>
<dbReference type="PROSITE" id="PS00377">
    <property type="entry name" value="ADOMET_SYNTHASE_2"/>
    <property type="match status" value="1"/>
</dbReference>
<evidence type="ECO:0000256" key="12">
    <source>
        <dbReference type="ARBA" id="ARBA00022958"/>
    </source>
</evidence>
<dbReference type="Pfam" id="PF02773">
    <property type="entry name" value="S-AdoMet_synt_C"/>
    <property type="match status" value="1"/>
</dbReference>
<dbReference type="GO" id="GO:0004478">
    <property type="term" value="F:methionine adenosyltransferase activity"/>
    <property type="evidence" value="ECO:0007669"/>
    <property type="project" value="UniProtKB-EC"/>
</dbReference>
<evidence type="ECO:0000259" key="15">
    <source>
        <dbReference type="Pfam" id="PF02773"/>
    </source>
</evidence>
<dbReference type="NCBIfam" id="TIGR01034">
    <property type="entry name" value="metK"/>
    <property type="match status" value="1"/>
</dbReference>
<evidence type="ECO:0000256" key="9">
    <source>
        <dbReference type="ARBA" id="ARBA00022741"/>
    </source>
</evidence>